<sequence>MQMSELSSVYTILKTISEGTPAEAAGFYPAGESANYLSPRPAGETYSVPPPPAPVPAPGALPPQAPPPPPADPYVDMISLRGHSGEVPSQRGGPPDVSCSPTLGSSLSCADDVGSLYQNMPAPPGRSQSGSPPGSPRPAPEARRHSAPEDAVLQALAEAPQPAPDTIPEYGPEDTSAVYQDIDETDGPTPPAASAAPPPRRRDSDPALASLGDEDEDILGIIHDLKSSSFSLGALGEVEHLVETWRGRNATHQSLRDKQEA</sequence>
<feature type="region of interest" description="Disordered" evidence="1">
    <location>
        <begin position="31"/>
        <end position="212"/>
    </location>
</feature>
<dbReference type="Proteomes" id="UP000504606">
    <property type="component" value="Unplaced"/>
</dbReference>
<proteinExistence type="predicted"/>
<name>A0A9C6TV92_FRAOC</name>
<dbReference type="KEGG" id="foc:113214438"/>
<dbReference type="GeneID" id="113214438"/>
<feature type="compositionally biased region" description="Pro residues" evidence="1">
    <location>
        <begin position="48"/>
        <end position="72"/>
    </location>
</feature>
<protein>
    <submittedName>
        <fullName evidence="3">Uncharacterized protein LOC113214438</fullName>
    </submittedName>
</protein>
<dbReference type="RefSeq" id="XP_052120876.1">
    <property type="nucleotide sequence ID" value="XM_052264916.1"/>
</dbReference>
<dbReference type="AlphaFoldDB" id="A0A9C6TV92"/>
<feature type="compositionally biased region" description="Low complexity" evidence="1">
    <location>
        <begin position="151"/>
        <end position="160"/>
    </location>
</feature>
<dbReference type="OrthoDB" id="8192811at2759"/>
<keyword evidence="2" id="KW-1185">Reference proteome</keyword>
<evidence type="ECO:0000313" key="2">
    <source>
        <dbReference type="Proteomes" id="UP000504606"/>
    </source>
</evidence>
<organism evidence="2 3">
    <name type="scientific">Frankliniella occidentalis</name>
    <name type="common">Western flower thrips</name>
    <name type="synonym">Euthrips occidentalis</name>
    <dbReference type="NCBI Taxonomy" id="133901"/>
    <lineage>
        <taxon>Eukaryota</taxon>
        <taxon>Metazoa</taxon>
        <taxon>Ecdysozoa</taxon>
        <taxon>Arthropoda</taxon>
        <taxon>Hexapoda</taxon>
        <taxon>Insecta</taxon>
        <taxon>Pterygota</taxon>
        <taxon>Neoptera</taxon>
        <taxon>Paraneoptera</taxon>
        <taxon>Thysanoptera</taxon>
        <taxon>Terebrantia</taxon>
        <taxon>Thripoidea</taxon>
        <taxon>Thripidae</taxon>
        <taxon>Frankliniella</taxon>
    </lineage>
</organism>
<gene>
    <name evidence="3" type="primary">LOC113214438</name>
</gene>
<feature type="compositionally biased region" description="Polar residues" evidence="1">
    <location>
        <begin position="99"/>
        <end position="108"/>
    </location>
</feature>
<reference evidence="3" key="1">
    <citation type="submission" date="2025-08" db="UniProtKB">
        <authorList>
            <consortium name="RefSeq"/>
        </authorList>
    </citation>
    <scope>IDENTIFICATION</scope>
    <source>
        <tissue evidence="3">Whole organism</tissue>
    </source>
</reference>
<evidence type="ECO:0000313" key="3">
    <source>
        <dbReference type="RefSeq" id="XP_052120876.1"/>
    </source>
</evidence>
<evidence type="ECO:0000256" key="1">
    <source>
        <dbReference type="SAM" id="MobiDB-lite"/>
    </source>
</evidence>
<accession>A0A9C6TV92</accession>